<keyword evidence="2" id="KW-1185">Reference proteome</keyword>
<proteinExistence type="predicted"/>
<evidence type="ECO:0000313" key="1">
    <source>
        <dbReference type="EMBL" id="GAA4453693.1"/>
    </source>
</evidence>
<evidence type="ECO:0008006" key="3">
    <source>
        <dbReference type="Google" id="ProtNLM"/>
    </source>
</evidence>
<accession>A0ABP8MNU0</accession>
<sequence length="79" mass="8928">MNPAAVVHAAHRLQGRRLEAVLRETGRRQLREVGVIVDGRAVIIEGRVDTYVLKQIAQESLRPHLRGMTLRNRLVVSPK</sequence>
<dbReference type="EMBL" id="BAABGA010000031">
    <property type="protein sequence ID" value="GAA4453693.1"/>
    <property type="molecule type" value="Genomic_DNA"/>
</dbReference>
<evidence type="ECO:0000313" key="2">
    <source>
        <dbReference type="Proteomes" id="UP001500840"/>
    </source>
</evidence>
<dbReference type="Proteomes" id="UP001500840">
    <property type="component" value="Unassembled WGS sequence"/>
</dbReference>
<name>A0ABP8MNU0_9BACT</name>
<gene>
    <name evidence="1" type="ORF">GCM10023156_25000</name>
</gene>
<comment type="caution">
    <text evidence="1">The sequence shown here is derived from an EMBL/GenBank/DDBJ whole genome shotgun (WGS) entry which is preliminary data.</text>
</comment>
<protein>
    <recommendedName>
        <fullName evidence="3">BON domain protein</fullName>
    </recommendedName>
</protein>
<dbReference type="RefSeq" id="WP_339943094.1">
    <property type="nucleotide sequence ID" value="NZ_BAABGA010000031.1"/>
</dbReference>
<reference evidence="2" key="1">
    <citation type="journal article" date="2019" name="Int. J. Syst. Evol. Microbiol.">
        <title>The Global Catalogue of Microorganisms (GCM) 10K type strain sequencing project: providing services to taxonomists for standard genome sequencing and annotation.</title>
        <authorList>
            <consortium name="The Broad Institute Genomics Platform"/>
            <consortium name="The Broad Institute Genome Sequencing Center for Infectious Disease"/>
            <person name="Wu L."/>
            <person name="Ma J."/>
        </authorList>
    </citation>
    <scope>NUCLEOTIDE SEQUENCE [LARGE SCALE GENOMIC DNA]</scope>
    <source>
        <strain evidence="2">JCM 17759</strain>
    </source>
</reference>
<organism evidence="1 2">
    <name type="scientific">Novipirellula rosea</name>
    <dbReference type="NCBI Taxonomy" id="1031540"/>
    <lineage>
        <taxon>Bacteria</taxon>
        <taxon>Pseudomonadati</taxon>
        <taxon>Planctomycetota</taxon>
        <taxon>Planctomycetia</taxon>
        <taxon>Pirellulales</taxon>
        <taxon>Pirellulaceae</taxon>
        <taxon>Novipirellula</taxon>
    </lineage>
</organism>